<gene>
    <name evidence="1" type="primary">Contig19637.g20822</name>
    <name evidence="1" type="ORF">STYLEM_14739</name>
</gene>
<proteinExistence type="predicted"/>
<dbReference type="Proteomes" id="UP000039865">
    <property type="component" value="Unassembled WGS sequence"/>
</dbReference>
<keyword evidence="2" id="KW-1185">Reference proteome</keyword>
<dbReference type="InParanoid" id="A0A078AT69"/>
<sequence length="118" mass="13105">MTEPGECKSCPSDKALCSGGSNIGPKPGFWRKSNSSSLFIQCLYEPACLGMIEPNYDPIGSCNIGYQGVLCSDCQVGYSRTNDFECSKCPERSINIHLDQLLKYQFRFSVLIAFQIKE</sequence>
<organism evidence="1 2">
    <name type="scientific">Stylonychia lemnae</name>
    <name type="common">Ciliate</name>
    <dbReference type="NCBI Taxonomy" id="5949"/>
    <lineage>
        <taxon>Eukaryota</taxon>
        <taxon>Sar</taxon>
        <taxon>Alveolata</taxon>
        <taxon>Ciliophora</taxon>
        <taxon>Intramacronucleata</taxon>
        <taxon>Spirotrichea</taxon>
        <taxon>Stichotrichia</taxon>
        <taxon>Sporadotrichida</taxon>
        <taxon>Oxytrichidae</taxon>
        <taxon>Stylonychinae</taxon>
        <taxon>Stylonychia</taxon>
    </lineage>
</organism>
<protein>
    <recommendedName>
        <fullName evidence="3">Tyrosine-protein kinase ephrin type A/B receptor-like domain-containing protein</fullName>
    </recommendedName>
</protein>
<evidence type="ECO:0000313" key="2">
    <source>
        <dbReference type="Proteomes" id="UP000039865"/>
    </source>
</evidence>
<accession>A0A078AT69</accession>
<evidence type="ECO:0008006" key="3">
    <source>
        <dbReference type="Google" id="ProtNLM"/>
    </source>
</evidence>
<dbReference type="AlphaFoldDB" id="A0A078AT69"/>
<dbReference type="PANTHER" id="PTHR11319:SF35">
    <property type="entry name" value="OUTER MEMBRANE PROTEIN PMPC-RELATED"/>
    <property type="match status" value="1"/>
</dbReference>
<name>A0A078AT69_STYLE</name>
<evidence type="ECO:0000313" key="1">
    <source>
        <dbReference type="EMBL" id="CDW85655.1"/>
    </source>
</evidence>
<dbReference type="OrthoDB" id="5950997at2759"/>
<reference evidence="1 2" key="1">
    <citation type="submission" date="2014-06" db="EMBL/GenBank/DDBJ databases">
        <authorList>
            <person name="Swart Estienne"/>
        </authorList>
    </citation>
    <scope>NUCLEOTIDE SEQUENCE [LARGE SCALE GENOMIC DNA]</scope>
    <source>
        <strain evidence="1 2">130c</strain>
    </source>
</reference>
<dbReference type="EMBL" id="CCKQ01013934">
    <property type="protein sequence ID" value="CDW85655.1"/>
    <property type="molecule type" value="Genomic_DNA"/>
</dbReference>
<dbReference type="PANTHER" id="PTHR11319">
    <property type="entry name" value="G PROTEIN-COUPLED RECEPTOR-RELATED"/>
    <property type="match status" value="1"/>
</dbReference>